<dbReference type="Proteomes" id="UP000317909">
    <property type="component" value="Chromosome"/>
</dbReference>
<proteinExistence type="predicted"/>
<sequence length="719" mass="77615">MSECRLRSLPIAGCFATDVPILEVMSDPPLVSADRSNASWSQLEALVERLHEAARSELMPREFFRRLLMEACAASGATAGGAWLRTTRDAIELLVEVSDGADEAVGAVPRDFSVGERPVAERRDAVRRQLKFVSQAIALDNHHPTDAGPIICAIADVAAGGASSPAAVGALEFFFRDQSSSALQEARRELVTTLASIAADYHALSELRRLRATAEVQLQAVDLLRRIQQPRNLTGTAFAVANEARRLLSCDRVALLLRVDETWRLLCVSGASRVDRQSEFARLSERLAEDIANWGEPILHEGGHADELDLPPRLASALADHLDCSHARQLAGAPIGLELSTPDETVPSSDRVKRTRYDAVLIAERFDGAADDGWQRQLVEIGELCAPSLARAATLDRFPVRTALVWSDRLAAWQRPLQRRRALWMIGAAATCAAALAFVPAQLSVEAPATLAAAVEREIFASATGTVAEIRVEHGQQVRQGDVLIVLSDPELALKLQQVRGEVDGARERLAALAVTRTDRKLADRETEDRLPLSAEQRQLEERLATLRAQEALLAERHEALTLRSPIAGEVLTPDVQSLLSSRPVERGQALLTIADVGSGWQLRAEVPQRDVGDVVEAQAAAVASNPPTSVAASFRLSGDVTATYPAHVVAIDSAAPLEADGLEDAAAPVQVRLAVDATPPAAARPGMAASVRIDCGRRSLGYVWLHDAAATIYRWITF</sequence>
<dbReference type="SUPFAM" id="SSF111369">
    <property type="entry name" value="HlyD-like secretion proteins"/>
    <property type="match status" value="1"/>
</dbReference>
<protein>
    <submittedName>
        <fullName evidence="3">HlyD family secretion protein</fullName>
    </submittedName>
</protein>
<dbReference type="PANTHER" id="PTHR30097">
    <property type="entry name" value="CATION EFFLUX SYSTEM PROTEIN CUSB"/>
    <property type="match status" value="1"/>
</dbReference>
<evidence type="ECO:0000256" key="1">
    <source>
        <dbReference type="ARBA" id="ARBA00022448"/>
    </source>
</evidence>
<accession>A0A517U5E9</accession>
<dbReference type="PANTHER" id="PTHR30097:SF4">
    <property type="entry name" value="SLR6042 PROTEIN"/>
    <property type="match status" value="1"/>
</dbReference>
<reference evidence="3 4" key="1">
    <citation type="submission" date="2019-02" db="EMBL/GenBank/DDBJ databases">
        <title>Deep-cultivation of Planctomycetes and their phenomic and genomic characterization uncovers novel biology.</title>
        <authorList>
            <person name="Wiegand S."/>
            <person name="Jogler M."/>
            <person name="Boedeker C."/>
            <person name="Pinto D."/>
            <person name="Vollmers J."/>
            <person name="Rivas-Marin E."/>
            <person name="Kohn T."/>
            <person name="Peeters S.H."/>
            <person name="Heuer A."/>
            <person name="Rast P."/>
            <person name="Oberbeckmann S."/>
            <person name="Bunk B."/>
            <person name="Jeske O."/>
            <person name="Meyerdierks A."/>
            <person name="Storesund J.E."/>
            <person name="Kallscheuer N."/>
            <person name="Luecker S."/>
            <person name="Lage O.M."/>
            <person name="Pohl T."/>
            <person name="Merkel B.J."/>
            <person name="Hornburger P."/>
            <person name="Mueller R.-W."/>
            <person name="Bruemmer F."/>
            <person name="Labrenz M."/>
            <person name="Spormann A.M."/>
            <person name="Op den Camp H."/>
            <person name="Overmann J."/>
            <person name="Amann R."/>
            <person name="Jetten M.S.M."/>
            <person name="Mascher T."/>
            <person name="Medema M.H."/>
            <person name="Devos D.P."/>
            <person name="Kaster A.-K."/>
            <person name="Ovreas L."/>
            <person name="Rohde M."/>
            <person name="Galperin M.Y."/>
            <person name="Jogler C."/>
        </authorList>
    </citation>
    <scope>NUCLEOTIDE SEQUENCE [LARGE SCALE GENOMIC DNA]</scope>
    <source>
        <strain evidence="3 4">I41</strain>
    </source>
</reference>
<dbReference type="Gene3D" id="2.40.50.100">
    <property type="match status" value="1"/>
</dbReference>
<dbReference type="Pfam" id="PF25973">
    <property type="entry name" value="BSH_CzcB"/>
    <property type="match status" value="1"/>
</dbReference>
<name>A0A517U5E9_9BACT</name>
<evidence type="ECO:0000313" key="3">
    <source>
        <dbReference type="EMBL" id="QDT75851.1"/>
    </source>
</evidence>
<dbReference type="Gene3D" id="2.40.30.170">
    <property type="match status" value="1"/>
</dbReference>
<organism evidence="3 4">
    <name type="scientific">Lacipirellula limnantheis</name>
    <dbReference type="NCBI Taxonomy" id="2528024"/>
    <lineage>
        <taxon>Bacteria</taxon>
        <taxon>Pseudomonadati</taxon>
        <taxon>Planctomycetota</taxon>
        <taxon>Planctomycetia</taxon>
        <taxon>Pirellulales</taxon>
        <taxon>Lacipirellulaceae</taxon>
        <taxon>Lacipirellula</taxon>
    </lineage>
</organism>
<dbReference type="EMBL" id="CP036339">
    <property type="protein sequence ID" value="QDT75851.1"/>
    <property type="molecule type" value="Genomic_DNA"/>
</dbReference>
<dbReference type="InterPro" id="IPR051909">
    <property type="entry name" value="MFP_Cation_Efflux"/>
</dbReference>
<evidence type="ECO:0000259" key="2">
    <source>
        <dbReference type="Pfam" id="PF25973"/>
    </source>
</evidence>
<dbReference type="KEGG" id="llh:I41_50940"/>
<feature type="domain" description="CzcB-like barrel-sandwich hybrid" evidence="2">
    <location>
        <begin position="458"/>
        <end position="596"/>
    </location>
</feature>
<dbReference type="GO" id="GO:0015679">
    <property type="term" value="P:plasma membrane copper ion transport"/>
    <property type="evidence" value="ECO:0007669"/>
    <property type="project" value="TreeGrafter"/>
</dbReference>
<dbReference type="AlphaFoldDB" id="A0A517U5E9"/>
<dbReference type="GO" id="GO:0060003">
    <property type="term" value="P:copper ion export"/>
    <property type="evidence" value="ECO:0007669"/>
    <property type="project" value="TreeGrafter"/>
</dbReference>
<evidence type="ECO:0000313" key="4">
    <source>
        <dbReference type="Proteomes" id="UP000317909"/>
    </source>
</evidence>
<keyword evidence="1" id="KW-0813">Transport</keyword>
<dbReference type="OrthoDB" id="248877at2"/>
<keyword evidence="4" id="KW-1185">Reference proteome</keyword>
<dbReference type="InterPro" id="IPR058647">
    <property type="entry name" value="BSH_CzcB-like"/>
</dbReference>
<dbReference type="GO" id="GO:0030313">
    <property type="term" value="C:cell envelope"/>
    <property type="evidence" value="ECO:0007669"/>
    <property type="project" value="TreeGrafter"/>
</dbReference>
<gene>
    <name evidence="3" type="ORF">I41_50940</name>
</gene>